<keyword evidence="2" id="KW-0645">Protease</keyword>
<keyword evidence="4" id="KW-0788">Thiol protease</keyword>
<dbReference type="Pfam" id="PF00877">
    <property type="entry name" value="NLPC_P60"/>
    <property type="match status" value="1"/>
</dbReference>
<evidence type="ECO:0000256" key="1">
    <source>
        <dbReference type="ARBA" id="ARBA00007074"/>
    </source>
</evidence>
<dbReference type="Gene3D" id="3.90.1720.10">
    <property type="entry name" value="endopeptidase domain like (from Nostoc punctiforme)"/>
    <property type="match status" value="1"/>
</dbReference>
<evidence type="ECO:0000256" key="2">
    <source>
        <dbReference type="ARBA" id="ARBA00022670"/>
    </source>
</evidence>
<dbReference type="InterPro" id="IPR051794">
    <property type="entry name" value="PG_Endopeptidase_C40"/>
</dbReference>
<dbReference type="SUPFAM" id="SSF54001">
    <property type="entry name" value="Cysteine proteinases"/>
    <property type="match status" value="1"/>
</dbReference>
<protein>
    <submittedName>
        <fullName evidence="8">NlpC/P60 family protein</fullName>
    </submittedName>
</protein>
<sequence length="235" mass="26036">MSIPLKAACSAATLALVLVPGIGEARVAAHTGAVPQRPDEAAEGQAGTAAMPHRFGRPEGKQGAPNGPAFRQVLYGRANGALLPGYALAARQRLALQRRMRLIAQWQGRADRAVRYALRQQGKPYQWGATGPFSYDCSGLVQRAWRRAGVAIPRVTYDQYRGIRKKVPRRRLRPGDLVLFDGLRHVGMYVGRNHFVHAPRAGRPIMTQPLRGYYGRRYVGAVRPAWPRLPRIPTY</sequence>
<dbReference type="EMBL" id="FNVO01000002">
    <property type="protein sequence ID" value="SEF95180.1"/>
    <property type="molecule type" value="Genomic_DNA"/>
</dbReference>
<evidence type="ECO:0000256" key="3">
    <source>
        <dbReference type="ARBA" id="ARBA00022801"/>
    </source>
</evidence>
<dbReference type="InterPro" id="IPR000064">
    <property type="entry name" value="NLP_P60_dom"/>
</dbReference>
<dbReference type="GO" id="GO:0006508">
    <property type="term" value="P:proteolysis"/>
    <property type="evidence" value="ECO:0007669"/>
    <property type="project" value="UniProtKB-KW"/>
</dbReference>
<keyword evidence="3" id="KW-0378">Hydrolase</keyword>
<dbReference type="AlphaFoldDB" id="A0A1H5W6Y8"/>
<dbReference type="OrthoDB" id="3209655at2"/>
<dbReference type="Proteomes" id="UP000236723">
    <property type="component" value="Unassembled WGS sequence"/>
</dbReference>
<feature type="region of interest" description="Disordered" evidence="5">
    <location>
        <begin position="31"/>
        <end position="63"/>
    </location>
</feature>
<comment type="similarity">
    <text evidence="1">Belongs to the peptidase C40 family.</text>
</comment>
<evidence type="ECO:0000313" key="8">
    <source>
        <dbReference type="EMBL" id="SEF95180.1"/>
    </source>
</evidence>
<evidence type="ECO:0000313" key="9">
    <source>
        <dbReference type="Proteomes" id="UP000236723"/>
    </source>
</evidence>
<dbReference type="GO" id="GO:0008234">
    <property type="term" value="F:cysteine-type peptidase activity"/>
    <property type="evidence" value="ECO:0007669"/>
    <property type="project" value="UniProtKB-KW"/>
</dbReference>
<feature type="domain" description="NlpC/P60" evidence="7">
    <location>
        <begin position="107"/>
        <end position="225"/>
    </location>
</feature>
<organism evidence="8 9">
    <name type="scientific">Thermomonospora echinospora</name>
    <dbReference type="NCBI Taxonomy" id="1992"/>
    <lineage>
        <taxon>Bacteria</taxon>
        <taxon>Bacillati</taxon>
        <taxon>Actinomycetota</taxon>
        <taxon>Actinomycetes</taxon>
        <taxon>Streptosporangiales</taxon>
        <taxon>Thermomonosporaceae</taxon>
        <taxon>Thermomonospora</taxon>
    </lineage>
</organism>
<name>A0A1H5W6Y8_9ACTN</name>
<dbReference type="PANTHER" id="PTHR47359:SF3">
    <property type="entry name" value="NLP_P60 DOMAIN-CONTAINING PROTEIN-RELATED"/>
    <property type="match status" value="1"/>
</dbReference>
<evidence type="ECO:0000256" key="6">
    <source>
        <dbReference type="SAM" id="SignalP"/>
    </source>
</evidence>
<reference evidence="9" key="1">
    <citation type="submission" date="2016-10" db="EMBL/GenBank/DDBJ databases">
        <authorList>
            <person name="Varghese N."/>
            <person name="Submissions S."/>
        </authorList>
    </citation>
    <scope>NUCLEOTIDE SEQUENCE [LARGE SCALE GENOMIC DNA]</scope>
    <source>
        <strain evidence="9">DSM 43163</strain>
    </source>
</reference>
<accession>A0A1H5W6Y8</accession>
<dbReference type="InterPro" id="IPR038765">
    <property type="entry name" value="Papain-like_cys_pep_sf"/>
</dbReference>
<dbReference type="PROSITE" id="PS51935">
    <property type="entry name" value="NLPC_P60"/>
    <property type="match status" value="1"/>
</dbReference>
<proteinExistence type="inferred from homology"/>
<keyword evidence="6" id="KW-0732">Signal</keyword>
<keyword evidence="9" id="KW-1185">Reference proteome</keyword>
<dbReference type="PANTHER" id="PTHR47359">
    <property type="entry name" value="PEPTIDOGLYCAN DL-ENDOPEPTIDASE CWLO"/>
    <property type="match status" value="1"/>
</dbReference>
<feature type="chain" id="PRO_5009287947" evidence="6">
    <location>
        <begin position="26"/>
        <end position="235"/>
    </location>
</feature>
<evidence type="ECO:0000256" key="5">
    <source>
        <dbReference type="SAM" id="MobiDB-lite"/>
    </source>
</evidence>
<evidence type="ECO:0000259" key="7">
    <source>
        <dbReference type="PROSITE" id="PS51935"/>
    </source>
</evidence>
<evidence type="ECO:0000256" key="4">
    <source>
        <dbReference type="ARBA" id="ARBA00022807"/>
    </source>
</evidence>
<gene>
    <name evidence="8" type="ORF">SAMN04489712_102612</name>
</gene>
<feature type="signal peptide" evidence="6">
    <location>
        <begin position="1"/>
        <end position="25"/>
    </location>
</feature>